<keyword evidence="10" id="KW-1185">Reference proteome</keyword>
<dbReference type="EMBL" id="KU873925">
    <property type="protein sequence ID" value="AND75086.1"/>
    <property type="molecule type" value="Genomic_DNA"/>
</dbReference>
<evidence type="ECO:0000256" key="4">
    <source>
        <dbReference type="ARBA" id="ARBA00022679"/>
    </source>
</evidence>
<dbReference type="NCBIfam" id="NF006629">
    <property type="entry name" value="PRK09198.1"/>
    <property type="match status" value="1"/>
</dbReference>
<evidence type="ECO:0000313" key="10">
    <source>
        <dbReference type="Proteomes" id="UP000225821"/>
    </source>
</evidence>
<keyword evidence="2" id="KW-0662">Pyridine nucleotide biosynthesis</keyword>
<dbReference type="OrthoDB" id="5829at10239"/>
<dbReference type="Proteomes" id="UP000225821">
    <property type="component" value="Segment"/>
</dbReference>
<accession>A0A1S5R424</accession>
<dbReference type="PANTHER" id="PTHR43816:SF1">
    <property type="entry name" value="NICOTINAMIDE PHOSPHORIBOSYLTRANSFERASE"/>
    <property type="match status" value="1"/>
</dbReference>
<evidence type="ECO:0000256" key="3">
    <source>
        <dbReference type="ARBA" id="ARBA00022676"/>
    </source>
</evidence>
<evidence type="ECO:0000256" key="5">
    <source>
        <dbReference type="ARBA" id="ARBA00035007"/>
    </source>
</evidence>
<dbReference type="InterPro" id="IPR013785">
    <property type="entry name" value="Aldolase_TIM"/>
</dbReference>
<sequence length="538" mass="59913">MFKLRPQHATDVYKLGHRAMLRQGTNFLYQNFTPRADRLFKGGPLYDNKIVLFGITGFVQEFLVEGFNEQFFNKPKAEVVAKFKRRCDKLIAEGAIPVDGFEQLHDLGYLPLLVLALPEGSRVDMKIPVMTIQNTHPDFAWLPNYIEPTESNMIWKSCTNATIAYEYRRVFEHFADITGANRDLIIWQGHDFSSRGMSGPEDSARSGAAHMVPFCGTDNVSAVDYLEDYYGANVDTELVGGSVPATEHSISSSNILFHARDIRKENPDLDEDAVLLQAEKRFLLDYITRIVPTGIASYVADTYDYWGVLTKLLPDPEVKAAIMARDGKLVVRPDSGNPIDIICGLKEGSYRRTRDGVAYPLSAWDGAVFKGGAEPIPEHVIKGSIELLWDTFGGTVNDKGFKELDSHIGLIYGDSITLERQWAILERLAEKGFASSNVVLGIGSYTYNYSTRDTFGFAVKATATQVDDEFIELFKDPKTGDKLKKSARGLLVVEQEDGKFILRDQQPENVGVGLMTPVFSNGTAYPATLAEVRKTLLG</sequence>
<evidence type="ECO:0000259" key="8">
    <source>
        <dbReference type="Pfam" id="PF04095"/>
    </source>
</evidence>
<evidence type="ECO:0000256" key="1">
    <source>
        <dbReference type="ARBA" id="ARBA00010897"/>
    </source>
</evidence>
<reference evidence="9 10" key="1">
    <citation type="submission" date="2016-03" db="EMBL/GenBank/DDBJ databases">
        <title>Characterisation of pf16 and phiPMW: Two novel phages infecting Pseudomonas putida PpG1.</title>
        <authorList>
            <person name="Magill D.J."/>
            <person name="Krylov V.N."/>
            <person name="Shaburova O.V."/>
            <person name="Allen C.C.R."/>
            <person name="McGrath J.W."/>
            <person name="Quinn J.P."/>
            <person name="Kulakov L.A."/>
        </authorList>
    </citation>
    <scope>NUCLEOTIDE SEQUENCE [LARGE SCALE GENOMIC DNA]</scope>
</reference>
<dbReference type="SUPFAM" id="SSF51690">
    <property type="entry name" value="Nicotinate/Quinolinate PRTase C-terminal domain-like"/>
    <property type="match status" value="1"/>
</dbReference>
<keyword evidence="4" id="KW-0808">Transferase</keyword>
<dbReference type="EC" id="2.4.2.12" evidence="6"/>
<gene>
    <name evidence="9" type="ORF">pf16_163</name>
</gene>
<dbReference type="PANTHER" id="PTHR43816">
    <property type="entry name" value="NICOTINAMIDE PHOSPHORIBOSYLTRANSFERASE"/>
    <property type="match status" value="1"/>
</dbReference>
<evidence type="ECO:0000256" key="7">
    <source>
        <dbReference type="ARBA" id="ARBA00035036"/>
    </source>
</evidence>
<protein>
    <recommendedName>
        <fullName evidence="7">Nicotinamide phosphoribosyltransferase</fullName>
        <ecNumber evidence="6">2.4.2.12</ecNumber>
    </recommendedName>
</protein>
<dbReference type="InterPro" id="IPR036068">
    <property type="entry name" value="Nicotinate_pribotase-like_C"/>
</dbReference>
<keyword evidence="3" id="KW-0328">Glycosyltransferase</keyword>
<dbReference type="GO" id="GO:0009435">
    <property type="term" value="P:NAD+ biosynthetic process"/>
    <property type="evidence" value="ECO:0007669"/>
    <property type="project" value="InterPro"/>
</dbReference>
<feature type="domain" description="Nicotinate/nicotinamide phosphoribosyltransferase" evidence="8">
    <location>
        <begin position="189"/>
        <end position="490"/>
    </location>
</feature>
<evidence type="ECO:0000256" key="2">
    <source>
        <dbReference type="ARBA" id="ARBA00022642"/>
    </source>
</evidence>
<comment type="similarity">
    <text evidence="1">Belongs to the NAPRTase family.</text>
</comment>
<dbReference type="Gene3D" id="3.20.20.70">
    <property type="entry name" value="Aldolase class I"/>
    <property type="match status" value="1"/>
</dbReference>
<comment type="pathway">
    <text evidence="5">Cofactor biosynthesis; NAD(+) biosynthesis; nicotinamide D-ribonucleotide from 5-phospho-alpha-D-ribose 1-diphosphate and nicotinamide: step 1/1.</text>
</comment>
<evidence type="ECO:0000256" key="6">
    <source>
        <dbReference type="ARBA" id="ARBA00035024"/>
    </source>
</evidence>
<dbReference type="InterPro" id="IPR041525">
    <property type="entry name" value="N/Namide_PRibTrfase"/>
</dbReference>
<dbReference type="InterPro" id="IPR016471">
    <property type="entry name" value="Nicotinamide_PRibTrfase"/>
</dbReference>
<dbReference type="Pfam" id="PF04095">
    <property type="entry name" value="NAPRTase"/>
    <property type="match status" value="1"/>
</dbReference>
<evidence type="ECO:0000313" key="9">
    <source>
        <dbReference type="EMBL" id="AND75086.1"/>
    </source>
</evidence>
<proteinExistence type="inferred from homology"/>
<dbReference type="GO" id="GO:0047280">
    <property type="term" value="F:nicotinamide phosphoribosyltransferase activity"/>
    <property type="evidence" value="ECO:0007669"/>
    <property type="project" value="UniProtKB-EC"/>
</dbReference>
<organism evidence="9 10">
    <name type="scientific">Pseudomonas phage pf16</name>
    <dbReference type="NCBI Taxonomy" id="1815630"/>
    <lineage>
        <taxon>Viruses</taxon>
        <taxon>Duplodnaviria</taxon>
        <taxon>Heunggongvirae</taxon>
        <taxon>Uroviricota</taxon>
        <taxon>Caudoviricetes</taxon>
        <taxon>Chakrabartyvirus</taxon>
        <taxon>Chakrabartyvirus pf16</taxon>
    </lineage>
</organism>
<name>A0A1S5R424_9CAUD</name>